<dbReference type="InterPro" id="IPR011993">
    <property type="entry name" value="PH-like_dom_sf"/>
</dbReference>
<dbReference type="Pfam" id="PF00640">
    <property type="entry name" value="PID"/>
    <property type="match status" value="1"/>
</dbReference>
<comment type="caution">
    <text evidence="2">The sequence shown here is derived from an EMBL/GenBank/DDBJ whole genome shotgun (WGS) entry which is preliminary data.</text>
</comment>
<dbReference type="InterPro" id="IPR051133">
    <property type="entry name" value="Adapter_Engulfment-Domain"/>
</dbReference>
<dbReference type="Gene3D" id="2.30.29.30">
    <property type="entry name" value="Pleckstrin-homology domain (PH domain)/Phosphotyrosine-binding domain (PTB)"/>
    <property type="match status" value="1"/>
</dbReference>
<proteinExistence type="predicted"/>
<evidence type="ECO:0000313" key="3">
    <source>
        <dbReference type="Proteomes" id="UP001626550"/>
    </source>
</evidence>
<dbReference type="PANTHER" id="PTHR11232:SF17">
    <property type="entry name" value="CAPON-LIKE PROTEIN"/>
    <property type="match status" value="1"/>
</dbReference>
<sequence>MSSRVFYVSHDSRDLNVFSYIARDSPQNGFVCVVFKSPRQVSSYAAFIFLTQDATNIVSAIGQAFEVVHLMSLSNKCTDLPFQHDAQVRLNDMNRCSLACW</sequence>
<gene>
    <name evidence="2" type="ORF">Ciccas_012431</name>
</gene>
<protein>
    <recommendedName>
        <fullName evidence="1">PID domain-containing protein</fullName>
    </recommendedName>
</protein>
<name>A0ABD2PQR1_9PLAT</name>
<evidence type="ECO:0000259" key="1">
    <source>
        <dbReference type="Pfam" id="PF00640"/>
    </source>
</evidence>
<accession>A0ABD2PQR1</accession>
<reference evidence="2 3" key="1">
    <citation type="submission" date="2024-11" db="EMBL/GenBank/DDBJ databases">
        <title>Adaptive evolution of stress response genes in parasites aligns with host niche diversity.</title>
        <authorList>
            <person name="Hahn C."/>
            <person name="Resl P."/>
        </authorList>
    </citation>
    <scope>NUCLEOTIDE SEQUENCE [LARGE SCALE GENOMIC DNA]</scope>
    <source>
        <strain evidence="2">EGGRZ-B1_66</strain>
        <tissue evidence="2">Body</tissue>
    </source>
</reference>
<dbReference type="PANTHER" id="PTHR11232">
    <property type="entry name" value="PHOSPHOTYROSINE INTERACTION DOMAIN-CONTAINING FAMILY MEMBER"/>
    <property type="match status" value="1"/>
</dbReference>
<evidence type="ECO:0000313" key="2">
    <source>
        <dbReference type="EMBL" id="KAL3309027.1"/>
    </source>
</evidence>
<dbReference type="InterPro" id="IPR006020">
    <property type="entry name" value="PTB/PI_dom"/>
</dbReference>
<keyword evidence="3" id="KW-1185">Reference proteome</keyword>
<dbReference type="EMBL" id="JBJKFK010004388">
    <property type="protein sequence ID" value="KAL3309027.1"/>
    <property type="molecule type" value="Genomic_DNA"/>
</dbReference>
<dbReference type="SUPFAM" id="SSF50729">
    <property type="entry name" value="PH domain-like"/>
    <property type="match status" value="1"/>
</dbReference>
<dbReference type="AlphaFoldDB" id="A0ABD2PQR1"/>
<dbReference type="Proteomes" id="UP001626550">
    <property type="component" value="Unassembled WGS sequence"/>
</dbReference>
<feature type="domain" description="PID" evidence="1">
    <location>
        <begin position="4"/>
        <end position="70"/>
    </location>
</feature>
<organism evidence="2 3">
    <name type="scientific">Cichlidogyrus casuarinus</name>
    <dbReference type="NCBI Taxonomy" id="1844966"/>
    <lineage>
        <taxon>Eukaryota</taxon>
        <taxon>Metazoa</taxon>
        <taxon>Spiralia</taxon>
        <taxon>Lophotrochozoa</taxon>
        <taxon>Platyhelminthes</taxon>
        <taxon>Monogenea</taxon>
        <taxon>Monopisthocotylea</taxon>
        <taxon>Dactylogyridea</taxon>
        <taxon>Ancyrocephalidae</taxon>
        <taxon>Cichlidogyrus</taxon>
    </lineage>
</organism>